<dbReference type="EMBL" id="JACCFY010000001">
    <property type="protein sequence ID" value="NYJ77486.1"/>
    <property type="molecule type" value="Genomic_DNA"/>
</dbReference>
<dbReference type="InterPro" id="IPR032090">
    <property type="entry name" value="RF3_C"/>
</dbReference>
<comment type="caution">
    <text evidence="7">Lacks conserved residue(s) required for the propagation of feature annotation.</text>
</comment>
<proteinExistence type="inferred from homology"/>
<dbReference type="InterPro" id="IPR009000">
    <property type="entry name" value="Transl_B-barrel_sf"/>
</dbReference>
<evidence type="ECO:0000256" key="6">
    <source>
        <dbReference type="ARBA" id="ARBA00023134"/>
    </source>
</evidence>
<dbReference type="Gene3D" id="3.30.70.3280">
    <property type="entry name" value="Peptide chain release factor 3, domain III"/>
    <property type="match status" value="1"/>
</dbReference>
<gene>
    <name evidence="7" type="primary">prfC</name>
    <name evidence="10" type="ORF">HNR09_000897</name>
</gene>
<dbReference type="InterPro" id="IPR000795">
    <property type="entry name" value="T_Tr_GTP-bd_dom"/>
</dbReference>
<dbReference type="Pfam" id="PF00009">
    <property type="entry name" value="GTP_EFTU"/>
    <property type="match status" value="1"/>
</dbReference>
<evidence type="ECO:0000256" key="2">
    <source>
        <dbReference type="ARBA" id="ARBA00009978"/>
    </source>
</evidence>
<feature type="binding site" evidence="7">
    <location>
        <begin position="93"/>
        <end position="97"/>
    </location>
    <ligand>
        <name>GTP</name>
        <dbReference type="ChEBI" id="CHEBI:37565"/>
    </ligand>
</feature>
<dbReference type="Gene3D" id="3.40.50.300">
    <property type="entry name" value="P-loop containing nucleotide triphosphate hydrolases"/>
    <property type="match status" value="1"/>
</dbReference>
<evidence type="ECO:0000313" key="11">
    <source>
        <dbReference type="Proteomes" id="UP000535437"/>
    </source>
</evidence>
<keyword evidence="6 7" id="KW-0342">GTP-binding</keyword>
<dbReference type="RefSeq" id="WP_179540963.1">
    <property type="nucleotide sequence ID" value="NZ_BAAALL010000004.1"/>
</dbReference>
<comment type="function">
    <text evidence="7">Increases the formation of ribosomal termination complexes and stimulates activities of RF-1 and RF-2. It binds guanine nucleotides and has strong preference for UGA stop codons. It may interact directly with the ribosome. The stimulation of RF-1 and RF-2 is significantly reduced by GTP and GDP, but not by GMP.</text>
</comment>
<dbReference type="NCBIfam" id="TIGR00231">
    <property type="entry name" value="small_GTP"/>
    <property type="match status" value="1"/>
</dbReference>
<dbReference type="GO" id="GO:0016150">
    <property type="term" value="F:translation release factor activity, codon nonspecific"/>
    <property type="evidence" value="ECO:0007669"/>
    <property type="project" value="TreeGrafter"/>
</dbReference>
<dbReference type="NCBIfam" id="TIGR00503">
    <property type="entry name" value="prfC"/>
    <property type="match status" value="1"/>
</dbReference>
<dbReference type="InterPro" id="IPR004548">
    <property type="entry name" value="PrfC"/>
</dbReference>
<dbReference type="PANTHER" id="PTHR43556">
    <property type="entry name" value="PEPTIDE CHAIN RELEASE FACTOR RF3"/>
    <property type="match status" value="1"/>
</dbReference>
<evidence type="ECO:0000259" key="9">
    <source>
        <dbReference type="PROSITE" id="PS51722"/>
    </source>
</evidence>
<dbReference type="PROSITE" id="PS51722">
    <property type="entry name" value="G_TR_2"/>
    <property type="match status" value="1"/>
</dbReference>
<evidence type="ECO:0000256" key="8">
    <source>
        <dbReference type="NCBIfam" id="TIGR00503"/>
    </source>
</evidence>
<comment type="caution">
    <text evidence="10">The sequence shown here is derived from an EMBL/GenBank/DDBJ whole genome shotgun (WGS) entry which is preliminary data.</text>
</comment>
<dbReference type="GO" id="GO:0005525">
    <property type="term" value="F:GTP binding"/>
    <property type="evidence" value="ECO:0007669"/>
    <property type="project" value="UniProtKB-UniRule"/>
</dbReference>
<evidence type="ECO:0000256" key="3">
    <source>
        <dbReference type="ARBA" id="ARBA00022490"/>
    </source>
</evidence>
<dbReference type="NCBIfam" id="NF001964">
    <property type="entry name" value="PRK00741.1"/>
    <property type="match status" value="1"/>
</dbReference>
<dbReference type="InterPro" id="IPR038467">
    <property type="entry name" value="RF3_dom_3_sf"/>
</dbReference>
<dbReference type="InterPro" id="IPR035647">
    <property type="entry name" value="EFG_III/V"/>
</dbReference>
<evidence type="ECO:0000256" key="5">
    <source>
        <dbReference type="ARBA" id="ARBA00022917"/>
    </source>
</evidence>
<dbReference type="PROSITE" id="PS00301">
    <property type="entry name" value="G_TR_1"/>
    <property type="match status" value="1"/>
</dbReference>
<dbReference type="InterPro" id="IPR005225">
    <property type="entry name" value="Small_GTP-bd"/>
</dbReference>
<evidence type="ECO:0000256" key="7">
    <source>
        <dbReference type="HAMAP-Rule" id="MF_00072"/>
    </source>
</evidence>
<dbReference type="GO" id="GO:0003924">
    <property type="term" value="F:GTPase activity"/>
    <property type="evidence" value="ECO:0007669"/>
    <property type="project" value="InterPro"/>
</dbReference>
<comment type="similarity">
    <text evidence="2 7">Belongs to the TRAFAC class translation factor GTPase superfamily. Classic translation factor GTPase family. PrfC subfamily.</text>
</comment>
<dbReference type="GO" id="GO:0005829">
    <property type="term" value="C:cytosol"/>
    <property type="evidence" value="ECO:0007669"/>
    <property type="project" value="TreeGrafter"/>
</dbReference>
<dbReference type="AlphaFoldDB" id="A0A7Z0GK49"/>
<evidence type="ECO:0000313" key="10">
    <source>
        <dbReference type="EMBL" id="NYJ77486.1"/>
    </source>
</evidence>
<dbReference type="Pfam" id="PF22042">
    <property type="entry name" value="EF-G_D2"/>
    <property type="match status" value="1"/>
</dbReference>
<keyword evidence="11" id="KW-1185">Reference proteome</keyword>
<dbReference type="PANTHER" id="PTHR43556:SF2">
    <property type="entry name" value="PEPTIDE CHAIN RELEASE FACTOR RF3"/>
    <property type="match status" value="1"/>
</dbReference>
<dbReference type="Proteomes" id="UP000535437">
    <property type="component" value="Unassembled WGS sequence"/>
</dbReference>
<keyword evidence="5 7" id="KW-0648">Protein biosynthesis</keyword>
<dbReference type="SUPFAM" id="SSF50447">
    <property type="entry name" value="Translation proteins"/>
    <property type="match status" value="1"/>
</dbReference>
<dbReference type="InterPro" id="IPR027417">
    <property type="entry name" value="P-loop_NTPase"/>
</dbReference>
<dbReference type="InterPro" id="IPR053905">
    <property type="entry name" value="EF-G-like_DII"/>
</dbReference>
<protein>
    <recommendedName>
        <fullName evidence="7 8">Peptide chain release factor 3</fullName>
        <shortName evidence="7">RF-3</shortName>
    </recommendedName>
</protein>
<name>A0A7Z0GK49_9MICC</name>
<evidence type="ECO:0000256" key="4">
    <source>
        <dbReference type="ARBA" id="ARBA00022741"/>
    </source>
</evidence>
<dbReference type="GO" id="GO:0006449">
    <property type="term" value="P:regulation of translational termination"/>
    <property type="evidence" value="ECO:0007669"/>
    <property type="project" value="UniProtKB-UniRule"/>
</dbReference>
<feature type="domain" description="Tr-type G" evidence="9">
    <location>
        <begin position="16"/>
        <end position="284"/>
    </location>
</feature>
<dbReference type="SUPFAM" id="SSF52540">
    <property type="entry name" value="P-loop containing nucleoside triphosphate hydrolases"/>
    <property type="match status" value="1"/>
</dbReference>
<keyword evidence="4 7" id="KW-0547">Nucleotide-binding</keyword>
<dbReference type="Gene3D" id="2.40.30.10">
    <property type="entry name" value="Translation factors"/>
    <property type="match status" value="1"/>
</dbReference>
<keyword evidence="3 7" id="KW-0963">Cytoplasm</keyword>
<reference evidence="10 11" key="1">
    <citation type="submission" date="2020-07" db="EMBL/GenBank/DDBJ databases">
        <title>Sequencing the genomes of 1000 actinobacteria strains.</title>
        <authorList>
            <person name="Klenk H.-P."/>
        </authorList>
    </citation>
    <scope>NUCLEOTIDE SEQUENCE [LARGE SCALE GENOMIC DNA]</scope>
    <source>
        <strain evidence="10 11">DSM 15475</strain>
    </source>
</reference>
<dbReference type="SUPFAM" id="SSF54980">
    <property type="entry name" value="EF-G C-terminal domain-like"/>
    <property type="match status" value="1"/>
</dbReference>
<dbReference type="InterPro" id="IPR031157">
    <property type="entry name" value="G_TR_CS"/>
</dbReference>
<dbReference type="PRINTS" id="PR00315">
    <property type="entry name" value="ELONGATNFCT"/>
</dbReference>
<dbReference type="Pfam" id="PF16658">
    <property type="entry name" value="RF3_C"/>
    <property type="match status" value="1"/>
</dbReference>
<organism evidence="10 11">
    <name type="scientific">Nesterenkonia xinjiangensis</name>
    <dbReference type="NCBI Taxonomy" id="225327"/>
    <lineage>
        <taxon>Bacteria</taxon>
        <taxon>Bacillati</taxon>
        <taxon>Actinomycetota</taxon>
        <taxon>Actinomycetes</taxon>
        <taxon>Micrococcales</taxon>
        <taxon>Micrococcaceae</taxon>
        <taxon>Nesterenkonia</taxon>
    </lineage>
</organism>
<comment type="subcellular location">
    <subcellularLocation>
        <location evidence="1 7">Cytoplasm</location>
    </subcellularLocation>
</comment>
<sequence length="532" mass="58175">MSVTDRPDDSPGGQAARRRTFAIISHPDAGKSTLTESLALNAQAIDEAGHIHGKAGRSATVSDWMGMEKERGISISSASMQLQHRDVVLNLLDTPGHADFSEDTYRVLAAVDAAVMLIDAAKGLEPQTMKLFRVCRHRNIPIITVINKWDRPGKEALELIDEIREETGLTPTPVTWPVGIAGDFRGYVERGTGDLTLIRATPGGRQAAEEEHLDADQVDRVAQELPELAEALEESELLEASGADHDQDTFLAGISTPVFFAAAVRHLGVPRLLDALTELAPPPEPRPDVDGAPRQLDAPFSAFTFKIQSGMDAAHRDRLAFVRVCSGVFHRGMTVTSARTGRPFSMKYAHLAFGRTRDVVDVAYPGDVVGIVNASALRIGDTLFEAEPVVYPPLPRFAPEHFAVARPADMGRMKQFRRGVDQLEAEGVIQVLRSERRGTHVPVLAAVGPMQFEVVEHRLREEFRSPSKLEPLGHSLARATDTDSAEELAAMAGVEVLERSDGQLLALFRDRWHLLGIERTRKHLTLEALVAA</sequence>
<dbReference type="HAMAP" id="MF_00072">
    <property type="entry name" value="Rel_fac_3"/>
    <property type="match status" value="1"/>
</dbReference>
<dbReference type="GO" id="GO:0016149">
    <property type="term" value="F:translation release factor activity, codon specific"/>
    <property type="evidence" value="ECO:0007669"/>
    <property type="project" value="UniProtKB-UniRule"/>
</dbReference>
<evidence type="ECO:0000256" key="1">
    <source>
        <dbReference type="ARBA" id="ARBA00004496"/>
    </source>
</evidence>
<accession>A0A7Z0GK49</accession>